<dbReference type="SUPFAM" id="SSF53300">
    <property type="entry name" value="vWA-like"/>
    <property type="match status" value="1"/>
</dbReference>
<feature type="region of interest" description="Disordered" evidence="1">
    <location>
        <begin position="207"/>
        <end position="242"/>
    </location>
</feature>
<feature type="transmembrane region" description="Helical" evidence="2">
    <location>
        <begin position="297"/>
        <end position="315"/>
    </location>
</feature>
<protein>
    <submittedName>
        <fullName evidence="4">VWA domain-containing protein</fullName>
    </submittedName>
</protein>
<dbReference type="Proteomes" id="UP001168613">
    <property type="component" value="Unassembled WGS sequence"/>
</dbReference>
<dbReference type="SMART" id="SM00327">
    <property type="entry name" value="VWA"/>
    <property type="match status" value="1"/>
</dbReference>
<proteinExistence type="predicted"/>
<reference evidence="4" key="1">
    <citation type="submission" date="2021-11" db="EMBL/GenBank/DDBJ databases">
        <title>Draft genome sequence of Alcaligenes endophyticus type strain CCUG 75668T.</title>
        <authorList>
            <person name="Salva-Serra F."/>
            <person name="Duran R.E."/>
            <person name="Seeger M."/>
            <person name="Moore E.R.B."/>
            <person name="Jaen-Luchoro D."/>
        </authorList>
    </citation>
    <scope>NUCLEOTIDE SEQUENCE</scope>
    <source>
        <strain evidence="4">CCUG 75668</strain>
    </source>
</reference>
<dbReference type="Pfam" id="PF13519">
    <property type="entry name" value="VWA_2"/>
    <property type="match status" value="1"/>
</dbReference>
<sequence length="335" mass="37614">MIPSTLHRLRKVLLALSLLCCLLALWQPHWPSQQNYYRLLFTVDITGSMNVRDYQYQDEPQSRLERSKQVMIDILQKLPCGSQVALSIFTERRSFLLLENVEVCQNYSPLIQSINMLNWRMAWEGDSHIARGLHSALELAQGLQSDLIFISDGQESPPLPYHGGPVYEAPDNAPYIPKGFILGAGARALSPIPKFNDQGHEIGFYEEDEVDQENRLGIPPSGSQDREGWHPRNAPFGASKAHGTEHLSSVKQSYLQELALDTALHYADLNDATSVLSLLPHKLHTQQQSSPLSTRPLWIGLALLWLTLYYLSGIPRRGFLNIKGKKGKVHSSGAD</sequence>
<dbReference type="InterPro" id="IPR036465">
    <property type="entry name" value="vWFA_dom_sf"/>
</dbReference>
<evidence type="ECO:0000256" key="1">
    <source>
        <dbReference type="SAM" id="MobiDB-lite"/>
    </source>
</evidence>
<dbReference type="EMBL" id="JAJHNU010000002">
    <property type="protein sequence ID" value="MDN4121316.1"/>
    <property type="molecule type" value="Genomic_DNA"/>
</dbReference>
<dbReference type="InterPro" id="IPR002035">
    <property type="entry name" value="VWF_A"/>
</dbReference>
<keyword evidence="2" id="KW-0472">Membrane</keyword>
<keyword evidence="5" id="KW-1185">Reference proteome</keyword>
<dbReference type="Gene3D" id="3.40.50.410">
    <property type="entry name" value="von Willebrand factor, type A domain"/>
    <property type="match status" value="1"/>
</dbReference>
<keyword evidence="2" id="KW-0812">Transmembrane</keyword>
<keyword evidence="2" id="KW-1133">Transmembrane helix</keyword>
<accession>A0ABT8EJ40</accession>
<evidence type="ECO:0000256" key="2">
    <source>
        <dbReference type="SAM" id="Phobius"/>
    </source>
</evidence>
<dbReference type="RefSeq" id="WP_266123999.1">
    <property type="nucleotide sequence ID" value="NZ_JAJHNU010000002.1"/>
</dbReference>
<organism evidence="4 5">
    <name type="scientific">Alcaligenes endophyticus</name>
    <dbReference type="NCBI Taxonomy" id="1929088"/>
    <lineage>
        <taxon>Bacteria</taxon>
        <taxon>Pseudomonadati</taxon>
        <taxon>Pseudomonadota</taxon>
        <taxon>Betaproteobacteria</taxon>
        <taxon>Burkholderiales</taxon>
        <taxon>Alcaligenaceae</taxon>
        <taxon>Alcaligenes</taxon>
    </lineage>
</organism>
<evidence type="ECO:0000313" key="5">
    <source>
        <dbReference type="Proteomes" id="UP001168613"/>
    </source>
</evidence>
<name>A0ABT8EJ40_9BURK</name>
<evidence type="ECO:0000259" key="3">
    <source>
        <dbReference type="SMART" id="SM00327"/>
    </source>
</evidence>
<dbReference type="CDD" id="cd00198">
    <property type="entry name" value="vWFA"/>
    <property type="match status" value="1"/>
</dbReference>
<evidence type="ECO:0000313" key="4">
    <source>
        <dbReference type="EMBL" id="MDN4121316.1"/>
    </source>
</evidence>
<gene>
    <name evidence="4" type="ORF">LMS43_08450</name>
</gene>
<comment type="caution">
    <text evidence="4">The sequence shown here is derived from an EMBL/GenBank/DDBJ whole genome shotgun (WGS) entry which is preliminary data.</text>
</comment>
<feature type="domain" description="VWFA" evidence="3">
    <location>
        <begin position="36"/>
        <end position="220"/>
    </location>
</feature>